<dbReference type="PANTHER" id="PTHR31126">
    <property type="entry name" value="TYROSINE-PROTEIN PHOSPHATASE"/>
    <property type="match status" value="1"/>
</dbReference>
<dbReference type="EMBL" id="JAEUBD010001178">
    <property type="protein sequence ID" value="KAH3664728.1"/>
    <property type="molecule type" value="Genomic_DNA"/>
</dbReference>
<evidence type="ECO:0000256" key="2">
    <source>
        <dbReference type="ARBA" id="ARBA00009580"/>
    </source>
</evidence>
<dbReference type="SUPFAM" id="SSF52799">
    <property type="entry name" value="(Phosphotyrosine protein) phosphatases II"/>
    <property type="match status" value="1"/>
</dbReference>
<comment type="catalytic activity">
    <reaction evidence="10">
        <text>O-phospho-L-tyrosyl-[protein] + H2O = L-tyrosyl-[protein] + phosphate</text>
        <dbReference type="Rhea" id="RHEA:10684"/>
        <dbReference type="Rhea" id="RHEA-COMP:10136"/>
        <dbReference type="Rhea" id="RHEA-COMP:20101"/>
        <dbReference type="ChEBI" id="CHEBI:15377"/>
        <dbReference type="ChEBI" id="CHEBI:43474"/>
        <dbReference type="ChEBI" id="CHEBI:46858"/>
        <dbReference type="ChEBI" id="CHEBI:61978"/>
        <dbReference type="EC" id="3.1.3.48"/>
    </reaction>
</comment>
<dbReference type="InterPro" id="IPR020422">
    <property type="entry name" value="TYR_PHOSPHATASE_DUAL_dom"/>
</dbReference>
<dbReference type="Proteomes" id="UP000788993">
    <property type="component" value="Unassembled WGS sequence"/>
</dbReference>
<evidence type="ECO:0000256" key="5">
    <source>
        <dbReference type="ARBA" id="ARBA00022801"/>
    </source>
</evidence>
<reference evidence="12" key="1">
    <citation type="journal article" date="2021" name="Open Biol.">
        <title>Shared evolutionary footprints suggest mitochondrial oxidative damage underlies multiple complex I losses in fungi.</title>
        <authorList>
            <person name="Schikora-Tamarit M.A."/>
            <person name="Marcet-Houben M."/>
            <person name="Nosek J."/>
            <person name="Gabaldon T."/>
        </authorList>
    </citation>
    <scope>NUCLEOTIDE SEQUENCE</scope>
    <source>
        <strain evidence="12">NCAIM Y.01608</strain>
    </source>
</reference>
<keyword evidence="5" id="KW-0378">Hydrolase</keyword>
<evidence type="ECO:0000256" key="8">
    <source>
        <dbReference type="ARBA" id="ARBA00037204"/>
    </source>
</evidence>
<dbReference type="Pfam" id="PF03162">
    <property type="entry name" value="Y_phosphatase2"/>
    <property type="match status" value="1"/>
</dbReference>
<dbReference type="PANTHER" id="PTHR31126:SF74">
    <property type="entry name" value="TYROSINE-PROTEIN PHOSPHATASE-LIKE PROTEIN OCA2"/>
    <property type="match status" value="1"/>
</dbReference>
<keyword evidence="6" id="KW-0904">Protein phosphatase</keyword>
<evidence type="ECO:0000256" key="1">
    <source>
        <dbReference type="ARBA" id="ARBA00004496"/>
    </source>
</evidence>
<dbReference type="InterPro" id="IPR004861">
    <property type="entry name" value="Siw14-like"/>
</dbReference>
<evidence type="ECO:0000259" key="11">
    <source>
        <dbReference type="PROSITE" id="PS50054"/>
    </source>
</evidence>
<organism evidence="12 13">
    <name type="scientific">Ogataea polymorpha</name>
    <dbReference type="NCBI Taxonomy" id="460523"/>
    <lineage>
        <taxon>Eukaryota</taxon>
        <taxon>Fungi</taxon>
        <taxon>Dikarya</taxon>
        <taxon>Ascomycota</taxon>
        <taxon>Saccharomycotina</taxon>
        <taxon>Pichiomycetes</taxon>
        <taxon>Pichiales</taxon>
        <taxon>Pichiaceae</taxon>
        <taxon>Ogataea</taxon>
    </lineage>
</organism>
<dbReference type="InterPro" id="IPR029021">
    <property type="entry name" value="Prot-tyrosine_phosphatase-like"/>
</dbReference>
<dbReference type="GO" id="GO:0005737">
    <property type="term" value="C:cytoplasm"/>
    <property type="evidence" value="ECO:0007669"/>
    <property type="project" value="UniProtKB-SubCell"/>
</dbReference>
<sequence>MQKIVKLKRERLHLCTDSFMLSQGDQILDQLRQYDVRKNLQRTQSDLVGEFADDELAGNMGRAAIEDLQEMTRRHAYTALKIKDDRPRYVPPINFATVESDLYRSGHPQPINFEFLDTLNLKTIIYIGDKTDNYDYYKWIAGYAGDRTISFRFFKMKPPSTFGTSHMFNDEVALNTVLNLVANRENYPILIHSNKGKHRVGVLVGLIRKFLQGWSLSGTFDEYAKFAREKGEGDLEFIETFKPIIKIDPERRPEFVRCD</sequence>
<evidence type="ECO:0000256" key="10">
    <source>
        <dbReference type="ARBA" id="ARBA00051722"/>
    </source>
</evidence>
<reference evidence="12" key="2">
    <citation type="submission" date="2021-01" db="EMBL/GenBank/DDBJ databases">
        <authorList>
            <person name="Schikora-Tamarit M.A."/>
        </authorList>
    </citation>
    <scope>NUCLEOTIDE SEQUENCE</scope>
    <source>
        <strain evidence="12">NCAIM Y.01608</strain>
    </source>
</reference>
<dbReference type="EC" id="3.1.3.48" evidence="3"/>
<evidence type="ECO:0000256" key="9">
    <source>
        <dbReference type="ARBA" id="ARBA00039934"/>
    </source>
</evidence>
<comment type="function">
    <text evidence="8">Putative tyrosine-protein phosphatase required for protection against superoxide stress.</text>
</comment>
<keyword evidence="4" id="KW-0963">Cytoplasm</keyword>
<dbReference type="GO" id="GO:0004725">
    <property type="term" value="F:protein tyrosine phosphatase activity"/>
    <property type="evidence" value="ECO:0007669"/>
    <property type="project" value="UniProtKB-EC"/>
</dbReference>
<keyword evidence="13" id="KW-1185">Reference proteome</keyword>
<evidence type="ECO:0000256" key="4">
    <source>
        <dbReference type="ARBA" id="ARBA00022490"/>
    </source>
</evidence>
<gene>
    <name evidence="12" type="ORF">OGATHE_003543</name>
</gene>
<protein>
    <recommendedName>
        <fullName evidence="9">Putative tyrosine-protein phosphatase OCA1</fullName>
        <ecNumber evidence="3">3.1.3.48</ecNumber>
    </recommendedName>
</protein>
<dbReference type="AlphaFoldDB" id="A0A9P8T3B4"/>
<dbReference type="PROSITE" id="PS50054">
    <property type="entry name" value="TYR_PHOSPHATASE_DUAL"/>
    <property type="match status" value="1"/>
</dbReference>
<dbReference type="Gene3D" id="3.90.190.10">
    <property type="entry name" value="Protein tyrosine phosphatase superfamily"/>
    <property type="match status" value="1"/>
</dbReference>
<evidence type="ECO:0000313" key="13">
    <source>
        <dbReference type="Proteomes" id="UP000788993"/>
    </source>
</evidence>
<evidence type="ECO:0000256" key="6">
    <source>
        <dbReference type="ARBA" id="ARBA00022912"/>
    </source>
</evidence>
<evidence type="ECO:0000256" key="7">
    <source>
        <dbReference type="ARBA" id="ARBA00023016"/>
    </source>
</evidence>
<accession>A0A9P8T3B4</accession>
<evidence type="ECO:0000313" key="12">
    <source>
        <dbReference type="EMBL" id="KAH3664728.1"/>
    </source>
</evidence>
<dbReference type="FunFam" id="3.90.190.10:FF:000035">
    <property type="entry name" value="Tyrosine phosphatase, putative"/>
    <property type="match status" value="1"/>
</dbReference>
<comment type="subcellular location">
    <subcellularLocation>
        <location evidence="1">Cytoplasm</location>
    </subcellularLocation>
</comment>
<keyword evidence="7" id="KW-0346">Stress response</keyword>
<comment type="similarity">
    <text evidence="2">Belongs to the protein-tyrosine phosphatase family.</text>
</comment>
<dbReference type="GO" id="GO:0052840">
    <property type="term" value="F:inositol diphosphate tetrakisphosphate diphosphatase activity"/>
    <property type="evidence" value="ECO:0007669"/>
    <property type="project" value="TreeGrafter"/>
</dbReference>
<evidence type="ECO:0000256" key="3">
    <source>
        <dbReference type="ARBA" id="ARBA00013064"/>
    </source>
</evidence>
<name>A0A9P8T3B4_9ASCO</name>
<proteinExistence type="inferred from homology"/>
<feature type="domain" description="Tyrosine-protein phosphatase" evidence="11">
    <location>
        <begin position="94"/>
        <end position="250"/>
    </location>
</feature>
<comment type="caution">
    <text evidence="12">The sequence shown here is derived from an EMBL/GenBank/DDBJ whole genome shotgun (WGS) entry which is preliminary data.</text>
</comment>